<keyword evidence="2" id="KW-1185">Reference proteome</keyword>
<dbReference type="RefSeq" id="WP_092762931.1">
    <property type="nucleotide sequence ID" value="NZ_FNZQ01000004.1"/>
</dbReference>
<sequence>MDSEQMIHPSEEADIDTRTRAEGAFLSMLALRKILQGSLDALKDKPLAELEIAGLATLHKDLGKAVQMILVEEGKVEDALCTQRGGDGIDLDAARAEIGRRLDGIRAHLDAGEISGATGSE</sequence>
<dbReference type="OrthoDB" id="7873197at2"/>
<reference evidence="1 2" key="1">
    <citation type="submission" date="2016-10" db="EMBL/GenBank/DDBJ databases">
        <authorList>
            <person name="de Groot N.N."/>
        </authorList>
    </citation>
    <scope>NUCLEOTIDE SEQUENCE [LARGE SCALE GENOMIC DNA]</scope>
    <source>
        <strain evidence="1 2">DSM 14858</strain>
    </source>
</reference>
<dbReference type="Proteomes" id="UP000199283">
    <property type="component" value="Unassembled WGS sequence"/>
</dbReference>
<dbReference type="AlphaFoldDB" id="A0A1H7NUF6"/>
<proteinExistence type="predicted"/>
<organism evidence="1 2">
    <name type="scientific">Jannaschia helgolandensis</name>
    <dbReference type="NCBI Taxonomy" id="188906"/>
    <lineage>
        <taxon>Bacteria</taxon>
        <taxon>Pseudomonadati</taxon>
        <taxon>Pseudomonadota</taxon>
        <taxon>Alphaproteobacteria</taxon>
        <taxon>Rhodobacterales</taxon>
        <taxon>Roseobacteraceae</taxon>
        <taxon>Jannaschia</taxon>
    </lineage>
</organism>
<name>A0A1H7NUF6_9RHOB</name>
<dbReference type="EMBL" id="FNZQ01000004">
    <property type="protein sequence ID" value="SEL27071.1"/>
    <property type="molecule type" value="Genomic_DNA"/>
</dbReference>
<evidence type="ECO:0000313" key="2">
    <source>
        <dbReference type="Proteomes" id="UP000199283"/>
    </source>
</evidence>
<dbReference type="STRING" id="188906.SAMN04488526_2312"/>
<gene>
    <name evidence="1" type="ORF">SAMN04488526_2312</name>
</gene>
<evidence type="ECO:0000313" key="1">
    <source>
        <dbReference type="EMBL" id="SEL27071.1"/>
    </source>
</evidence>
<accession>A0A1H7NUF6</accession>
<protein>
    <submittedName>
        <fullName evidence="1">Uncharacterized protein</fullName>
    </submittedName>
</protein>